<gene>
    <name evidence="1" type="ORF">LMG3441_05979</name>
</gene>
<dbReference type="Proteomes" id="UP000494269">
    <property type="component" value="Unassembled WGS sequence"/>
</dbReference>
<reference evidence="1 2" key="1">
    <citation type="submission" date="2020-04" db="EMBL/GenBank/DDBJ databases">
        <authorList>
            <person name="De Canck E."/>
        </authorList>
    </citation>
    <scope>NUCLEOTIDE SEQUENCE [LARGE SCALE GENOMIC DNA]</scope>
    <source>
        <strain evidence="1 2">LMG 3441</strain>
    </source>
</reference>
<proteinExistence type="predicted"/>
<dbReference type="EMBL" id="CADIJQ010000017">
    <property type="protein sequence ID" value="CAB3743333.1"/>
    <property type="molecule type" value="Genomic_DNA"/>
</dbReference>
<sequence>MTSSMKAHPQYATRAAGASKSQGLLARLVLVLFLFGSASAASAECRLSVSNPEIDYGTLYRSELLAQGRSSMLSLSKRELSLTAICDGETPFALRFLGDAVGPNSYRFAVNGSFTIRLSNATVDGSPVELAHASVTGGTQSSPSVSAVLAPGSVISPVSLGQAATGKVFAVQVEFDTSIDEPATRVRDLTFLDGGGAFELGRP</sequence>
<organism evidence="1 2">
    <name type="scientific">Achromobacter kerstersii</name>
    <dbReference type="NCBI Taxonomy" id="1353890"/>
    <lineage>
        <taxon>Bacteria</taxon>
        <taxon>Pseudomonadati</taxon>
        <taxon>Pseudomonadota</taxon>
        <taxon>Betaproteobacteria</taxon>
        <taxon>Burkholderiales</taxon>
        <taxon>Alcaligenaceae</taxon>
        <taxon>Achromobacter</taxon>
    </lineage>
</organism>
<keyword evidence="2" id="KW-1185">Reference proteome</keyword>
<name>A0A6S7AUL5_9BURK</name>
<dbReference type="AlphaFoldDB" id="A0A6S7AUL5"/>
<protein>
    <recommendedName>
        <fullName evidence="3">Fimbrial-type adhesion domain-containing protein</fullName>
    </recommendedName>
</protein>
<accession>A0A6S7AUL5</accession>
<evidence type="ECO:0000313" key="1">
    <source>
        <dbReference type="EMBL" id="CAB3743333.1"/>
    </source>
</evidence>
<evidence type="ECO:0008006" key="3">
    <source>
        <dbReference type="Google" id="ProtNLM"/>
    </source>
</evidence>
<evidence type="ECO:0000313" key="2">
    <source>
        <dbReference type="Proteomes" id="UP000494269"/>
    </source>
</evidence>